<sequence length="551" mass="59132">MKLFIVLALVAAAYAAPQQNPQDVQILRYDVNNAGLDSYSFAWELSDGSKHEEQGQLKNQGTENEAIAVQGQYAWVGPDGVTYVVTYTADENGFKPQIQQGPGGAVPSAVIVAFCLVAVAVAAPPQRTNYSPDNVQILKYENDNLGLGNYEYRYELSDGTGAEQKAELRNEGREDESIAVKGSFTWVGPDGVFYRINYVADDNGYQPEIEQGPGGAVPPAIVALCLVAVAFAAPPQRTNYSPDNVQILKYENDNLGLGNYEYRYELSDGTGAEQKAEIRNEGREDESIAVKGSFTWVGPDGVFYRINYVADDNGYQPEIEQGPGGAVPPAIVALSCLVAVVVAAPPPRSNSGNVEIVKNDNDNIGLGNYKYVYELTDGTGAEQQAELRNEGKEDEYIAVKGSFTWVGPDGVLYRINYVADDNGYQPTIEQGPGGAVPPALVLCVLVAVAAAAPQNIEDIQLLRYDLNNDGLGAYNFVFDQSDGTGRDEYGEVRNAGSEDEFVAVKGSYSWVGPDGVKYTVNYVADENGFQPTIEQGPGGAVPSAVVASLLG</sequence>
<dbReference type="GO" id="GO:0008010">
    <property type="term" value="F:structural constituent of chitin-based larval cuticle"/>
    <property type="evidence" value="ECO:0007669"/>
    <property type="project" value="TreeGrafter"/>
</dbReference>
<dbReference type="PROSITE" id="PS00233">
    <property type="entry name" value="CHIT_BIND_RR_1"/>
    <property type="match status" value="4"/>
</dbReference>
<dbReference type="PANTHER" id="PTHR10380">
    <property type="entry name" value="CUTICLE PROTEIN"/>
    <property type="match status" value="1"/>
</dbReference>
<dbReference type="Proteomes" id="UP000648187">
    <property type="component" value="Unassembled WGS sequence"/>
</dbReference>
<feature type="signal peptide" evidence="4">
    <location>
        <begin position="1"/>
        <end position="15"/>
    </location>
</feature>
<evidence type="ECO:0008006" key="7">
    <source>
        <dbReference type="Google" id="ProtNLM"/>
    </source>
</evidence>
<proteinExistence type="predicted"/>
<dbReference type="InterPro" id="IPR000618">
    <property type="entry name" value="Insect_cuticle"/>
</dbReference>
<dbReference type="InterPro" id="IPR031311">
    <property type="entry name" value="CHIT_BIND_RR_consensus"/>
</dbReference>
<name>A0A835GF49_SPOEX</name>
<dbReference type="InterPro" id="IPR050468">
    <property type="entry name" value="Cuticle_Struct_Prot"/>
</dbReference>
<keyword evidence="1 3" id="KW-0193">Cuticle</keyword>
<dbReference type="PROSITE" id="PS51155">
    <property type="entry name" value="CHIT_BIND_RR_2"/>
    <property type="match status" value="5"/>
</dbReference>
<comment type="caution">
    <text evidence="5">The sequence shown here is derived from an EMBL/GenBank/DDBJ whole genome shotgun (WGS) entry which is preliminary data.</text>
</comment>
<keyword evidence="2 4" id="KW-0732">Signal</keyword>
<organism evidence="5 6">
    <name type="scientific">Spodoptera exigua</name>
    <name type="common">Beet armyworm</name>
    <name type="synonym">Noctua fulgens</name>
    <dbReference type="NCBI Taxonomy" id="7107"/>
    <lineage>
        <taxon>Eukaryota</taxon>
        <taxon>Metazoa</taxon>
        <taxon>Ecdysozoa</taxon>
        <taxon>Arthropoda</taxon>
        <taxon>Hexapoda</taxon>
        <taxon>Insecta</taxon>
        <taxon>Pterygota</taxon>
        <taxon>Neoptera</taxon>
        <taxon>Endopterygota</taxon>
        <taxon>Lepidoptera</taxon>
        <taxon>Glossata</taxon>
        <taxon>Ditrysia</taxon>
        <taxon>Noctuoidea</taxon>
        <taxon>Noctuidae</taxon>
        <taxon>Amphipyrinae</taxon>
        <taxon>Spodoptera</taxon>
    </lineage>
</organism>
<dbReference type="EMBL" id="JACKWZ010000120">
    <property type="protein sequence ID" value="KAF9414982.1"/>
    <property type="molecule type" value="Genomic_DNA"/>
</dbReference>
<dbReference type="PRINTS" id="PR00947">
    <property type="entry name" value="CUTICLE"/>
</dbReference>
<gene>
    <name evidence="5" type="ORF">HW555_007249</name>
</gene>
<evidence type="ECO:0000256" key="2">
    <source>
        <dbReference type="ARBA" id="ARBA00022729"/>
    </source>
</evidence>
<evidence type="ECO:0000256" key="3">
    <source>
        <dbReference type="PROSITE-ProRule" id="PRU00497"/>
    </source>
</evidence>
<dbReference type="AlphaFoldDB" id="A0A835GF49"/>
<accession>A0A835GF49</accession>
<evidence type="ECO:0000256" key="4">
    <source>
        <dbReference type="SAM" id="SignalP"/>
    </source>
</evidence>
<reference evidence="5" key="1">
    <citation type="submission" date="2020-08" db="EMBL/GenBank/DDBJ databases">
        <title>Spodoptera exigua strain:BAW_Kor-Di-RS1 Genome sequencing and assembly.</title>
        <authorList>
            <person name="Kim J."/>
            <person name="Nam H.Y."/>
            <person name="Kwon M."/>
            <person name="Choi J.H."/>
            <person name="Cho S.R."/>
            <person name="Kim G.-H."/>
        </authorList>
    </citation>
    <scope>NUCLEOTIDE SEQUENCE</scope>
    <source>
        <strain evidence="5">BAW_Kor-Di-RS1</strain>
        <tissue evidence="5">Whole-body</tissue>
    </source>
</reference>
<dbReference type="Pfam" id="PF00379">
    <property type="entry name" value="Chitin_bind_4"/>
    <property type="match status" value="5"/>
</dbReference>
<dbReference type="GO" id="GO:0062129">
    <property type="term" value="C:chitin-based extracellular matrix"/>
    <property type="evidence" value="ECO:0007669"/>
    <property type="project" value="TreeGrafter"/>
</dbReference>
<feature type="chain" id="PRO_5032536701" description="Cuticular protein RR-1" evidence="4">
    <location>
        <begin position="16"/>
        <end position="551"/>
    </location>
</feature>
<evidence type="ECO:0000313" key="6">
    <source>
        <dbReference type="Proteomes" id="UP000648187"/>
    </source>
</evidence>
<evidence type="ECO:0000313" key="5">
    <source>
        <dbReference type="EMBL" id="KAF9414982.1"/>
    </source>
</evidence>
<dbReference type="PANTHER" id="PTHR10380:SF192">
    <property type="entry name" value="GEO02312P1"/>
    <property type="match status" value="1"/>
</dbReference>
<evidence type="ECO:0000256" key="1">
    <source>
        <dbReference type="ARBA" id="ARBA00022460"/>
    </source>
</evidence>
<keyword evidence="6" id="KW-1185">Reference proteome</keyword>
<protein>
    <recommendedName>
        <fullName evidence="7">Cuticular protein RR-1</fullName>
    </recommendedName>
</protein>